<dbReference type="PANTHER" id="PTHR30469">
    <property type="entry name" value="MULTIDRUG RESISTANCE PROTEIN MDTA"/>
    <property type="match status" value="1"/>
</dbReference>
<feature type="chain" id="PRO_5026955400" evidence="3">
    <location>
        <begin position="21"/>
        <end position="416"/>
    </location>
</feature>
<feature type="compositionally biased region" description="Polar residues" evidence="2">
    <location>
        <begin position="392"/>
        <end position="416"/>
    </location>
</feature>
<dbReference type="AlphaFoldDB" id="A0A6M1SWD4"/>
<keyword evidence="7" id="KW-1185">Reference proteome</keyword>
<feature type="domain" description="CzcB-like barrel-sandwich hybrid" evidence="5">
    <location>
        <begin position="65"/>
        <end position="206"/>
    </location>
</feature>
<dbReference type="InterPro" id="IPR058627">
    <property type="entry name" value="MdtA-like_C"/>
</dbReference>
<organism evidence="6 7">
    <name type="scientific">Halalkalibaculum roseum</name>
    <dbReference type="NCBI Taxonomy" id="2709311"/>
    <lineage>
        <taxon>Bacteria</taxon>
        <taxon>Pseudomonadati</taxon>
        <taxon>Balneolota</taxon>
        <taxon>Balneolia</taxon>
        <taxon>Balneolales</taxon>
        <taxon>Balneolaceae</taxon>
        <taxon>Halalkalibaculum</taxon>
    </lineage>
</organism>
<feature type="signal peptide" evidence="3">
    <location>
        <begin position="1"/>
        <end position="20"/>
    </location>
</feature>
<dbReference type="Pfam" id="PF25967">
    <property type="entry name" value="RND-MFP_C"/>
    <property type="match status" value="1"/>
</dbReference>
<evidence type="ECO:0000259" key="5">
    <source>
        <dbReference type="Pfam" id="PF25973"/>
    </source>
</evidence>
<dbReference type="Proteomes" id="UP000473278">
    <property type="component" value="Unassembled WGS sequence"/>
</dbReference>
<protein>
    <submittedName>
        <fullName evidence="6">Efflux RND transporter periplasmic adaptor subunit</fullName>
    </submittedName>
</protein>
<evidence type="ECO:0000313" key="7">
    <source>
        <dbReference type="Proteomes" id="UP000473278"/>
    </source>
</evidence>
<name>A0A6M1SWD4_9BACT</name>
<dbReference type="Gene3D" id="2.40.50.100">
    <property type="match status" value="1"/>
</dbReference>
<keyword evidence="3" id="KW-0732">Signal</keyword>
<dbReference type="Gene3D" id="1.10.287.470">
    <property type="entry name" value="Helix hairpin bin"/>
    <property type="match status" value="1"/>
</dbReference>
<evidence type="ECO:0000313" key="6">
    <source>
        <dbReference type="EMBL" id="NGP77330.1"/>
    </source>
</evidence>
<dbReference type="SUPFAM" id="SSF111369">
    <property type="entry name" value="HlyD-like secretion proteins"/>
    <property type="match status" value="1"/>
</dbReference>
<dbReference type="Gene3D" id="2.40.420.20">
    <property type="match status" value="1"/>
</dbReference>
<sequence length="416" mass="45708">MKYFSISILLGSLIILQACGGNSESNPFQRGGQGQQATSVETITVESADISRQIRSFGNIKAQDIVQVTPQVTNRITQIYADLGDTVNQGERLAKIYDVPFEDQYQQALATLEQSRASFQRDSLQFERQKTLYDRDLISSTEFDNARATYQNSKAQLQSSRANLTQSRENLENTVIRSPVFGVVLNRSVAEGDLASTGQVAYEIANLTGYETRVYLPLEEWQAADVGQPVTFRLSNQRESSARGRVSRISPRLDPTTGLGEVVITLTERGNSIFQGVLVEAIINVETREQAVVIPRSALVENVQTLIEPESNTIQLNRTYSVFVVQDDSLALKRDLQLGIEQGDRVEVASGLQAGDQIVVTGQNSLEDSSKVRIATGSPFRESPEVPIENAENLSSEGSEQMQNASADTSSTNTND</sequence>
<dbReference type="GO" id="GO:1990281">
    <property type="term" value="C:efflux pump complex"/>
    <property type="evidence" value="ECO:0007669"/>
    <property type="project" value="TreeGrafter"/>
</dbReference>
<reference evidence="6 7" key="1">
    <citation type="submission" date="2020-02" db="EMBL/GenBank/DDBJ databases">
        <title>Balneolaceae bacterium YR4-1, complete genome.</title>
        <authorList>
            <person name="Li Y."/>
            <person name="Wu S."/>
        </authorList>
    </citation>
    <scope>NUCLEOTIDE SEQUENCE [LARGE SCALE GENOMIC DNA]</scope>
    <source>
        <strain evidence="6 7">YR4-1</strain>
    </source>
</reference>
<accession>A0A6M1SWD4</accession>
<dbReference type="EMBL" id="JAALLT010000003">
    <property type="protein sequence ID" value="NGP77330.1"/>
    <property type="molecule type" value="Genomic_DNA"/>
</dbReference>
<dbReference type="RefSeq" id="WP_165142542.1">
    <property type="nucleotide sequence ID" value="NZ_JAALLT010000003.1"/>
</dbReference>
<feature type="domain" description="Multidrug resistance protein MdtA-like C-terminal permuted SH3" evidence="4">
    <location>
        <begin position="322"/>
        <end position="362"/>
    </location>
</feature>
<comment type="similarity">
    <text evidence="1">Belongs to the membrane fusion protein (MFP) (TC 8.A.1) family.</text>
</comment>
<gene>
    <name evidence="6" type="ORF">G3570_11840</name>
</gene>
<dbReference type="PROSITE" id="PS51257">
    <property type="entry name" value="PROKAR_LIPOPROTEIN"/>
    <property type="match status" value="1"/>
</dbReference>
<evidence type="ECO:0000259" key="4">
    <source>
        <dbReference type="Pfam" id="PF25967"/>
    </source>
</evidence>
<dbReference type="InterPro" id="IPR058647">
    <property type="entry name" value="BSH_CzcB-like"/>
</dbReference>
<dbReference type="Gene3D" id="2.40.30.170">
    <property type="match status" value="1"/>
</dbReference>
<dbReference type="GO" id="GO:0015562">
    <property type="term" value="F:efflux transmembrane transporter activity"/>
    <property type="evidence" value="ECO:0007669"/>
    <property type="project" value="TreeGrafter"/>
</dbReference>
<feature type="region of interest" description="Disordered" evidence="2">
    <location>
        <begin position="375"/>
        <end position="416"/>
    </location>
</feature>
<comment type="caution">
    <text evidence="6">The sequence shown here is derived from an EMBL/GenBank/DDBJ whole genome shotgun (WGS) entry which is preliminary data.</text>
</comment>
<dbReference type="Pfam" id="PF25973">
    <property type="entry name" value="BSH_CzcB"/>
    <property type="match status" value="1"/>
</dbReference>
<evidence type="ECO:0000256" key="3">
    <source>
        <dbReference type="SAM" id="SignalP"/>
    </source>
</evidence>
<evidence type="ECO:0000256" key="1">
    <source>
        <dbReference type="ARBA" id="ARBA00009477"/>
    </source>
</evidence>
<proteinExistence type="inferred from homology"/>
<dbReference type="NCBIfam" id="TIGR01730">
    <property type="entry name" value="RND_mfp"/>
    <property type="match status" value="1"/>
</dbReference>
<evidence type="ECO:0000256" key="2">
    <source>
        <dbReference type="SAM" id="MobiDB-lite"/>
    </source>
</evidence>
<dbReference type="InterPro" id="IPR006143">
    <property type="entry name" value="RND_pump_MFP"/>
</dbReference>